<sequence>MSTPNLLSKATELFCVLTTLTKKQISLEERIANCKIVQDNSFKKATVKIQVLNELLSDFKYQFVNQPHFNPISEEIFDILFAIDEEYSYNVKILSVIKESDPELLLSKVTECKVVTDSNKIKAIVLKSIHQIEWTKTRIYLLENVLNSYKDNIKQVEKVIEWVNNVEIELLELERRAANSKEMSRLISVGHSAPVKNQNSTIDSQETLYSISASDMGESEASIPSFNSTEYPAQKEKLTCKAISKEEMDKKYFSVLFWMIFTISIKVLV</sequence>
<dbReference type="EMBL" id="JADGKB010000040">
    <property type="protein sequence ID" value="KAJ3257279.1"/>
    <property type="molecule type" value="Genomic_DNA"/>
</dbReference>
<proteinExistence type="predicted"/>
<comment type="caution">
    <text evidence="1">The sequence shown here is derived from an EMBL/GenBank/DDBJ whole genome shotgun (WGS) entry which is preliminary data.</text>
</comment>
<accession>A0AAD5Y5N7</accession>
<name>A0AAD5Y5N7_9FUNG</name>
<evidence type="ECO:0000313" key="2">
    <source>
        <dbReference type="Proteomes" id="UP001210925"/>
    </source>
</evidence>
<gene>
    <name evidence="1" type="ORF">HK103_004833</name>
</gene>
<evidence type="ECO:0000313" key="1">
    <source>
        <dbReference type="EMBL" id="KAJ3257279.1"/>
    </source>
</evidence>
<protein>
    <submittedName>
        <fullName evidence="1">Uncharacterized protein</fullName>
    </submittedName>
</protein>
<dbReference type="AlphaFoldDB" id="A0AAD5Y5N7"/>
<reference evidence="1" key="1">
    <citation type="submission" date="2020-05" db="EMBL/GenBank/DDBJ databases">
        <title>Phylogenomic resolution of chytrid fungi.</title>
        <authorList>
            <person name="Stajich J.E."/>
            <person name="Amses K."/>
            <person name="Simmons R."/>
            <person name="Seto K."/>
            <person name="Myers J."/>
            <person name="Bonds A."/>
            <person name="Quandt C.A."/>
            <person name="Barry K."/>
            <person name="Liu P."/>
            <person name="Grigoriev I."/>
            <person name="Longcore J.E."/>
            <person name="James T.Y."/>
        </authorList>
    </citation>
    <scope>NUCLEOTIDE SEQUENCE</scope>
    <source>
        <strain evidence="1">PLAUS21</strain>
    </source>
</reference>
<organism evidence="1 2">
    <name type="scientific">Boothiomyces macroporosus</name>
    <dbReference type="NCBI Taxonomy" id="261099"/>
    <lineage>
        <taxon>Eukaryota</taxon>
        <taxon>Fungi</taxon>
        <taxon>Fungi incertae sedis</taxon>
        <taxon>Chytridiomycota</taxon>
        <taxon>Chytridiomycota incertae sedis</taxon>
        <taxon>Chytridiomycetes</taxon>
        <taxon>Rhizophydiales</taxon>
        <taxon>Terramycetaceae</taxon>
        <taxon>Boothiomyces</taxon>
    </lineage>
</organism>
<dbReference type="Proteomes" id="UP001210925">
    <property type="component" value="Unassembled WGS sequence"/>
</dbReference>
<keyword evidence="2" id="KW-1185">Reference proteome</keyword>